<dbReference type="OrthoDB" id="9963092at2"/>
<organism evidence="1 2">
    <name type="scientific">Geodermatophilus saharensis</name>
    <dbReference type="NCBI Taxonomy" id="1137994"/>
    <lineage>
        <taxon>Bacteria</taxon>
        <taxon>Bacillati</taxon>
        <taxon>Actinomycetota</taxon>
        <taxon>Actinomycetes</taxon>
        <taxon>Geodermatophilales</taxon>
        <taxon>Geodermatophilaceae</taxon>
        <taxon>Geodermatophilus</taxon>
    </lineage>
</organism>
<proteinExistence type="predicted"/>
<dbReference type="RefSeq" id="WP_089403732.1">
    <property type="nucleotide sequence ID" value="NZ_FZOH01000003.1"/>
</dbReference>
<reference evidence="2" key="1">
    <citation type="submission" date="2017-06" db="EMBL/GenBank/DDBJ databases">
        <authorList>
            <person name="Varghese N."/>
            <person name="Submissions S."/>
        </authorList>
    </citation>
    <scope>NUCLEOTIDE SEQUENCE [LARGE SCALE GENOMIC DNA]</scope>
    <source>
        <strain evidence="2">DSM 45423</strain>
    </source>
</reference>
<protein>
    <submittedName>
        <fullName evidence="1">Uncharacterized protein</fullName>
    </submittedName>
</protein>
<evidence type="ECO:0000313" key="1">
    <source>
        <dbReference type="EMBL" id="SNS27790.1"/>
    </source>
</evidence>
<dbReference type="AlphaFoldDB" id="A0A239D612"/>
<name>A0A239D612_9ACTN</name>
<keyword evidence="2" id="KW-1185">Reference proteome</keyword>
<dbReference type="Proteomes" id="UP000198386">
    <property type="component" value="Unassembled WGS sequence"/>
</dbReference>
<dbReference type="EMBL" id="FZOH01000003">
    <property type="protein sequence ID" value="SNS27790.1"/>
    <property type="molecule type" value="Genomic_DNA"/>
</dbReference>
<sequence>MPSVNSANLTLTTVGQNVTINITYNAVFTAFERQLAALGMTFHDHTEAIGVDPAGGTTGTTVATLPTTNFAVTAGAGSLSIPVNKSVSRTRASLQEDPAAGDADEIRCRIRIHSVGLPPEFTANVFSDQEVLLG</sequence>
<evidence type="ECO:0000313" key="2">
    <source>
        <dbReference type="Proteomes" id="UP000198386"/>
    </source>
</evidence>
<accession>A0A239D612</accession>
<gene>
    <name evidence="1" type="ORF">SAMN04488107_2016</name>
</gene>